<dbReference type="AlphaFoldDB" id="A0A0K9Q0H0"/>
<sequence length="230" mass="26388">MESYPIPNLYKKLGLLEPETTTTRQRRKNTITQYPPLLLILSTHLDHIVRTNDKLLQSQTTEKITVFHGLKPPNLTILHYVQRIFKYSSCSPSCFILAQVYIDRFLLQPNVSLTSLNVHRLLITCFVVAAKFIDDAFYNNAYYAKVGGISTAELNKMELSLLFCLDFRVKVSTETFGLYCKELKEEGNRNNYKVDRTIIPLLEGLMTDKNKEESNSKFPIPSGLPCKFPV</sequence>
<dbReference type="STRING" id="29655.A0A0K9Q0H0"/>
<evidence type="ECO:0000256" key="3">
    <source>
        <dbReference type="ARBA" id="ARBA00023306"/>
    </source>
</evidence>
<evidence type="ECO:0000313" key="6">
    <source>
        <dbReference type="Proteomes" id="UP000036987"/>
    </source>
</evidence>
<keyword evidence="3" id="KW-0131">Cell cycle</keyword>
<dbReference type="OMA" id="LLIMLDY"/>
<dbReference type="GO" id="GO:0051301">
    <property type="term" value="P:cell division"/>
    <property type="evidence" value="ECO:0007669"/>
    <property type="project" value="UniProtKB-KW"/>
</dbReference>
<evidence type="ECO:0000313" key="5">
    <source>
        <dbReference type="EMBL" id="KMZ73955.1"/>
    </source>
</evidence>
<accession>A0A0K9Q0H0</accession>
<comment type="caution">
    <text evidence="5">The sequence shown here is derived from an EMBL/GenBank/DDBJ whole genome shotgun (WGS) entry which is preliminary data.</text>
</comment>
<reference evidence="6" key="1">
    <citation type="journal article" date="2016" name="Nature">
        <title>The genome of the seagrass Zostera marina reveals angiosperm adaptation to the sea.</title>
        <authorList>
            <person name="Olsen J.L."/>
            <person name="Rouze P."/>
            <person name="Verhelst B."/>
            <person name="Lin Y.-C."/>
            <person name="Bayer T."/>
            <person name="Collen J."/>
            <person name="Dattolo E."/>
            <person name="De Paoli E."/>
            <person name="Dittami S."/>
            <person name="Maumus F."/>
            <person name="Michel G."/>
            <person name="Kersting A."/>
            <person name="Lauritano C."/>
            <person name="Lohaus R."/>
            <person name="Toepel M."/>
            <person name="Tonon T."/>
            <person name="Vanneste K."/>
            <person name="Amirebrahimi M."/>
            <person name="Brakel J."/>
            <person name="Bostroem C."/>
            <person name="Chovatia M."/>
            <person name="Grimwood J."/>
            <person name="Jenkins J.W."/>
            <person name="Jueterbock A."/>
            <person name="Mraz A."/>
            <person name="Stam W.T."/>
            <person name="Tice H."/>
            <person name="Bornberg-Bauer E."/>
            <person name="Green P.J."/>
            <person name="Pearson G.A."/>
            <person name="Procaccini G."/>
            <person name="Duarte C.M."/>
            <person name="Schmutz J."/>
            <person name="Reusch T.B.H."/>
            <person name="Van de Peer Y."/>
        </authorList>
    </citation>
    <scope>NUCLEOTIDE SEQUENCE [LARGE SCALE GENOMIC DNA]</scope>
    <source>
        <strain evidence="6">cv. Finnish</strain>
    </source>
</reference>
<evidence type="ECO:0000259" key="4">
    <source>
        <dbReference type="SMART" id="SM00385"/>
    </source>
</evidence>
<keyword evidence="2" id="KW-0132">Cell division</keyword>
<organism evidence="5 6">
    <name type="scientific">Zostera marina</name>
    <name type="common">Eelgrass</name>
    <dbReference type="NCBI Taxonomy" id="29655"/>
    <lineage>
        <taxon>Eukaryota</taxon>
        <taxon>Viridiplantae</taxon>
        <taxon>Streptophyta</taxon>
        <taxon>Embryophyta</taxon>
        <taxon>Tracheophyta</taxon>
        <taxon>Spermatophyta</taxon>
        <taxon>Magnoliopsida</taxon>
        <taxon>Liliopsida</taxon>
        <taxon>Zosteraceae</taxon>
        <taxon>Zostera</taxon>
    </lineage>
</organism>
<comment type="similarity">
    <text evidence="1">Belongs to the cyclin family. Cyclin U/P subfamily.</text>
</comment>
<name>A0A0K9Q0H0_ZOSMR</name>
<dbReference type="PANTHER" id="PTHR15615">
    <property type="match status" value="1"/>
</dbReference>
<dbReference type="InterPro" id="IPR013763">
    <property type="entry name" value="Cyclin-like_dom"/>
</dbReference>
<dbReference type="InterPro" id="IPR036915">
    <property type="entry name" value="Cyclin-like_sf"/>
</dbReference>
<dbReference type="PANTHER" id="PTHR15615:SF108">
    <property type="entry name" value="PROTEIN CNPPD1"/>
    <property type="match status" value="1"/>
</dbReference>
<dbReference type="SUPFAM" id="SSF47954">
    <property type="entry name" value="Cyclin-like"/>
    <property type="match status" value="1"/>
</dbReference>
<evidence type="ECO:0000256" key="1">
    <source>
        <dbReference type="ARBA" id="ARBA00007215"/>
    </source>
</evidence>
<feature type="domain" description="Cyclin-like" evidence="4">
    <location>
        <begin position="79"/>
        <end position="163"/>
    </location>
</feature>
<dbReference type="EMBL" id="LFYR01000513">
    <property type="protein sequence ID" value="KMZ73955.1"/>
    <property type="molecule type" value="Genomic_DNA"/>
</dbReference>
<evidence type="ECO:0000256" key="2">
    <source>
        <dbReference type="ARBA" id="ARBA00022618"/>
    </source>
</evidence>
<dbReference type="Gene3D" id="1.10.472.10">
    <property type="entry name" value="Cyclin-like"/>
    <property type="match status" value="1"/>
</dbReference>
<dbReference type="Pfam" id="PF08613">
    <property type="entry name" value="Cyclin"/>
    <property type="match status" value="1"/>
</dbReference>
<dbReference type="InterPro" id="IPR013922">
    <property type="entry name" value="Cyclin_PHO80-like"/>
</dbReference>
<keyword evidence="6" id="KW-1185">Reference proteome</keyword>
<dbReference type="OrthoDB" id="337735at2759"/>
<dbReference type="SMART" id="SM00385">
    <property type="entry name" value="CYCLIN"/>
    <property type="match status" value="1"/>
</dbReference>
<protein>
    <submittedName>
        <fullName evidence="5">Cyclin-P3-1</fullName>
    </submittedName>
</protein>
<dbReference type="GO" id="GO:0019901">
    <property type="term" value="F:protein kinase binding"/>
    <property type="evidence" value="ECO:0007669"/>
    <property type="project" value="InterPro"/>
</dbReference>
<proteinExistence type="inferred from homology"/>
<dbReference type="Proteomes" id="UP000036987">
    <property type="component" value="Unassembled WGS sequence"/>
</dbReference>
<gene>
    <name evidence="5" type="ORF">ZOSMA_139G00330</name>
</gene>